<organism evidence="1 2">
    <name type="scientific">Noviherbaspirillum album</name>
    <dbReference type="NCBI Taxonomy" id="3080276"/>
    <lineage>
        <taxon>Bacteria</taxon>
        <taxon>Pseudomonadati</taxon>
        <taxon>Pseudomonadota</taxon>
        <taxon>Betaproteobacteria</taxon>
        <taxon>Burkholderiales</taxon>
        <taxon>Oxalobacteraceae</taxon>
        <taxon>Noviherbaspirillum</taxon>
    </lineage>
</organism>
<name>A0ABU6JHJ5_9BURK</name>
<reference evidence="1 2" key="1">
    <citation type="submission" date="2023-10" db="EMBL/GenBank/DDBJ databases">
        <title>Noviherbaspirillum sp. CPCC 100848 genome assembly.</title>
        <authorList>
            <person name="Li X.Y."/>
            <person name="Fang X.M."/>
        </authorList>
    </citation>
    <scope>NUCLEOTIDE SEQUENCE [LARGE SCALE GENOMIC DNA]</scope>
    <source>
        <strain evidence="1 2">CPCC 100848</strain>
    </source>
</reference>
<dbReference type="EMBL" id="JAWIIV010000044">
    <property type="protein sequence ID" value="MEC4723142.1"/>
    <property type="molecule type" value="Genomic_DNA"/>
</dbReference>
<dbReference type="Pfam" id="PF12977">
    <property type="entry name" value="DUF3861"/>
    <property type="match status" value="1"/>
</dbReference>
<protein>
    <submittedName>
        <fullName evidence="1">DUF3861 domain-containing protein</fullName>
    </submittedName>
</protein>
<dbReference type="RefSeq" id="WP_326509765.1">
    <property type="nucleotide sequence ID" value="NZ_JAWIIV010000044.1"/>
</dbReference>
<keyword evidence="2" id="KW-1185">Reference proteome</keyword>
<sequence length="108" mass="12047">MSTHQYRITLEYLGGKHAGPELHAPLSFHADNHDDLFDIIQRVQQADMFDADTSAALALGMKLFSEVMLKHRQDPLFAPILGAYRDYITAFKQRVSQGRGAEDGRGTG</sequence>
<gene>
    <name evidence="1" type="ORF">RY831_28695</name>
</gene>
<evidence type="ECO:0000313" key="1">
    <source>
        <dbReference type="EMBL" id="MEC4723142.1"/>
    </source>
</evidence>
<accession>A0ABU6JHJ5</accession>
<evidence type="ECO:0000313" key="2">
    <source>
        <dbReference type="Proteomes" id="UP001352263"/>
    </source>
</evidence>
<dbReference type="Proteomes" id="UP001352263">
    <property type="component" value="Unassembled WGS sequence"/>
</dbReference>
<proteinExistence type="predicted"/>
<dbReference type="InterPro" id="IPR038194">
    <property type="entry name" value="DUF3861_sf"/>
</dbReference>
<dbReference type="Gene3D" id="3.10.20.850">
    <property type="entry name" value="Protein of unknown function DUF3861"/>
    <property type="match status" value="1"/>
</dbReference>
<comment type="caution">
    <text evidence="1">The sequence shown here is derived from an EMBL/GenBank/DDBJ whole genome shotgun (WGS) entry which is preliminary data.</text>
</comment>
<dbReference type="InterPro" id="IPR024476">
    <property type="entry name" value="DUF3861"/>
</dbReference>